<dbReference type="Proteomes" id="UP000076218">
    <property type="component" value="Unassembled WGS sequence"/>
</dbReference>
<keyword evidence="3 7" id="KW-0479">Metal-binding</keyword>
<reference evidence="10 11" key="1">
    <citation type="submission" date="2016-01" db="EMBL/GenBank/DDBJ databases">
        <title>Draft genome sequence of Clavibacter michiganensis subsp. tessellarius DOAB 609.</title>
        <authorList>
            <person name="Tambong J.T."/>
        </authorList>
    </citation>
    <scope>NUCLEOTIDE SEQUENCE [LARGE SCALE GENOMIC DNA]</scope>
    <source>
        <strain evidence="10 11">DOAB 609</strain>
    </source>
</reference>
<keyword evidence="6 7" id="KW-0482">Metalloprotease</keyword>
<gene>
    <name evidence="10" type="ORF">AWH51_00855</name>
</gene>
<evidence type="ECO:0000259" key="9">
    <source>
        <dbReference type="Pfam" id="PF01432"/>
    </source>
</evidence>
<dbReference type="GO" id="GO:0004180">
    <property type="term" value="F:carboxypeptidase activity"/>
    <property type="evidence" value="ECO:0007669"/>
    <property type="project" value="TreeGrafter"/>
</dbReference>
<dbReference type="InterPro" id="IPR034005">
    <property type="entry name" value="M3A_DCP"/>
</dbReference>
<keyword evidence="2 7" id="KW-0645">Protease</keyword>
<dbReference type="OrthoDB" id="9773538at2"/>
<evidence type="ECO:0000313" key="11">
    <source>
        <dbReference type="Proteomes" id="UP000076218"/>
    </source>
</evidence>
<keyword evidence="4 7" id="KW-0378">Hydrolase</keyword>
<dbReference type="GO" id="GO:0006508">
    <property type="term" value="P:proteolysis"/>
    <property type="evidence" value="ECO:0007669"/>
    <property type="project" value="UniProtKB-KW"/>
</dbReference>
<evidence type="ECO:0000256" key="3">
    <source>
        <dbReference type="ARBA" id="ARBA00022723"/>
    </source>
</evidence>
<dbReference type="Gene3D" id="3.40.390.10">
    <property type="entry name" value="Collagenase (Catalytic Domain)"/>
    <property type="match status" value="1"/>
</dbReference>
<dbReference type="Pfam" id="PF01432">
    <property type="entry name" value="Peptidase_M3"/>
    <property type="match status" value="1"/>
</dbReference>
<evidence type="ECO:0000256" key="5">
    <source>
        <dbReference type="ARBA" id="ARBA00022833"/>
    </source>
</evidence>
<dbReference type="InterPro" id="IPR001567">
    <property type="entry name" value="Pept_M3A_M3B_dom"/>
</dbReference>
<feature type="region of interest" description="Disordered" evidence="8">
    <location>
        <begin position="1"/>
        <end position="21"/>
    </location>
</feature>
<evidence type="ECO:0000256" key="2">
    <source>
        <dbReference type="ARBA" id="ARBA00022670"/>
    </source>
</evidence>
<dbReference type="Gene3D" id="1.10.1370.10">
    <property type="entry name" value="Neurolysin, domain 3"/>
    <property type="match status" value="1"/>
</dbReference>
<dbReference type="Gene3D" id="1.10.1370.40">
    <property type="match status" value="1"/>
</dbReference>
<dbReference type="InterPro" id="IPR024077">
    <property type="entry name" value="Neurolysin/TOP_dom2"/>
</dbReference>
<dbReference type="RefSeq" id="WP_063072762.1">
    <property type="nucleotide sequence ID" value="NZ_LQXA01000053.1"/>
</dbReference>
<evidence type="ECO:0000256" key="6">
    <source>
        <dbReference type="ARBA" id="ARBA00023049"/>
    </source>
</evidence>
<evidence type="ECO:0000256" key="7">
    <source>
        <dbReference type="RuleBase" id="RU003435"/>
    </source>
</evidence>
<organism evidence="10 11">
    <name type="scientific">Clavibacter tessellarius</name>
    <dbReference type="NCBI Taxonomy" id="31965"/>
    <lineage>
        <taxon>Bacteria</taxon>
        <taxon>Bacillati</taxon>
        <taxon>Actinomycetota</taxon>
        <taxon>Actinomycetes</taxon>
        <taxon>Micrococcales</taxon>
        <taxon>Microbacteriaceae</taxon>
        <taxon>Clavibacter</taxon>
    </lineage>
</organism>
<dbReference type="InterPro" id="IPR024079">
    <property type="entry name" value="MetalloPept_cat_dom_sf"/>
</dbReference>
<dbReference type="CDD" id="cd06456">
    <property type="entry name" value="M3A_DCP"/>
    <property type="match status" value="1"/>
</dbReference>
<proteinExistence type="inferred from homology"/>
<comment type="cofactor">
    <cofactor evidence="7">
        <name>Zn(2+)</name>
        <dbReference type="ChEBI" id="CHEBI:29105"/>
    </cofactor>
    <text evidence="7">Binds 1 zinc ion.</text>
</comment>
<feature type="domain" description="Peptidase M3A/M3B catalytic" evidence="9">
    <location>
        <begin position="231"/>
        <end position="684"/>
    </location>
</feature>
<keyword evidence="5 7" id="KW-0862">Zinc</keyword>
<feature type="compositionally biased region" description="Pro residues" evidence="8">
    <location>
        <begin position="1"/>
        <end position="18"/>
    </location>
</feature>
<dbReference type="PANTHER" id="PTHR43660">
    <property type="entry name" value="DIPEPTIDYL CARBOXYPEPTIDASE"/>
    <property type="match status" value="1"/>
</dbReference>
<dbReference type="AlphaFoldDB" id="A0A154UXZ4"/>
<accession>A0A154UXZ4</accession>
<dbReference type="InterPro" id="IPR045090">
    <property type="entry name" value="Pept_M3A_M3B"/>
</dbReference>
<dbReference type="PANTHER" id="PTHR43660:SF1">
    <property type="entry name" value="DIPEPTIDYL CARBOXYPEPTIDASE"/>
    <property type="match status" value="1"/>
</dbReference>
<name>A0A154UXZ4_9MICO</name>
<protein>
    <recommendedName>
        <fullName evidence="9">Peptidase M3A/M3B catalytic domain-containing protein</fullName>
    </recommendedName>
</protein>
<dbReference type="FunFam" id="3.40.390.10:FF:000009">
    <property type="entry name" value="Oligopeptidase A"/>
    <property type="match status" value="1"/>
</dbReference>
<dbReference type="GO" id="GO:0005829">
    <property type="term" value="C:cytosol"/>
    <property type="evidence" value="ECO:0007669"/>
    <property type="project" value="UniProtKB-ARBA"/>
</dbReference>
<evidence type="ECO:0000256" key="8">
    <source>
        <dbReference type="SAM" id="MobiDB-lite"/>
    </source>
</evidence>
<dbReference type="EMBL" id="LQXA01000053">
    <property type="protein sequence ID" value="KZC93947.1"/>
    <property type="molecule type" value="Genomic_DNA"/>
</dbReference>
<comment type="similarity">
    <text evidence="1 7">Belongs to the peptidase M3 family.</text>
</comment>
<evidence type="ECO:0000256" key="1">
    <source>
        <dbReference type="ARBA" id="ARBA00006040"/>
    </source>
</evidence>
<comment type="caution">
    <text evidence="10">The sequence shown here is derived from an EMBL/GenBank/DDBJ whole genome shotgun (WGS) entry which is preliminary data.</text>
</comment>
<sequence>MTTPPNPFLEPSPLPSGMPPFDDIREEHFRPAFEAGIAAHLAEVRAVADSPEAPTFENTLVALERAGRILDRVSHVFFTLTSSDSSPFTRELEAEIAPELTAHEDAIRLDAALYARIRAVHEGRHDAGLDAESVYLVERYLAEFTIAGAGLDDDAKGRLRDLNRRLSVLTTRFESNLLEDTNDLAVVVDDPAELDGLSEGAIAAAAQAAADRGLEGKHLITLVLPTGHPYLAQLTDRGLRQRIMEASLARGARGNAHDNRPLVLEITRLRAERAALLGFPSHAAAVTADQTAGTPEAVAEMLGRLAPAAARNARAEAVELQRVIDRTQEERGEPTFELAAWDWAFYSERVRTERYAVDTARMRPYLESERVLHDGVFRAATELYGVTFAERDDITSYHPDARVFEVRDEDGSPVGLYVLDLHTRDSKRGGAWMNPLISQSDLLGTPAVVLNNLNVPKPPAGQPTLLSYDEANTLFHEFGHALHGLFARVTYPRFAGTNVFRDFVEFPSQVNEMWMLWPEILASYAVHHETGERMPEELVAAVRASSAFNEGFLTSEYLGAALLDQAWHRLGVDDVIEDVDAFQADALAAVGLDVPAVLPRYASSYFQHTFAGGYDAGYYSYIWSEVLDADTVEWFHENGGLTRANGDRFRSRLLGVGGSRDPLEAYRDFRGRDAVIEPLLERRGLAD</sequence>
<dbReference type="GO" id="GO:0004222">
    <property type="term" value="F:metalloendopeptidase activity"/>
    <property type="evidence" value="ECO:0007669"/>
    <property type="project" value="InterPro"/>
</dbReference>
<dbReference type="GO" id="GO:0046872">
    <property type="term" value="F:metal ion binding"/>
    <property type="evidence" value="ECO:0007669"/>
    <property type="project" value="UniProtKB-UniRule"/>
</dbReference>
<evidence type="ECO:0000256" key="4">
    <source>
        <dbReference type="ARBA" id="ARBA00022801"/>
    </source>
</evidence>
<evidence type="ECO:0000313" key="10">
    <source>
        <dbReference type="EMBL" id="KZC93947.1"/>
    </source>
</evidence>
<dbReference type="STRING" id="31965.AWH51_00855"/>
<dbReference type="SUPFAM" id="SSF55486">
    <property type="entry name" value="Metalloproteases ('zincins'), catalytic domain"/>
    <property type="match status" value="1"/>
</dbReference>